<accession>A0A1Y2FBT7</accession>
<keyword evidence="3" id="KW-1185">Reference proteome</keyword>
<dbReference type="EMBL" id="MCFI01000011">
    <property type="protein sequence ID" value="ORY81382.1"/>
    <property type="molecule type" value="Genomic_DNA"/>
</dbReference>
<dbReference type="GeneID" id="63786044"/>
<comment type="caution">
    <text evidence="2">The sequence shown here is derived from an EMBL/GenBank/DDBJ whole genome shotgun (WGS) entry which is preliminary data.</text>
</comment>
<organism evidence="2 3">
    <name type="scientific">Protomyces lactucae-debilis</name>
    <dbReference type="NCBI Taxonomy" id="2754530"/>
    <lineage>
        <taxon>Eukaryota</taxon>
        <taxon>Fungi</taxon>
        <taxon>Dikarya</taxon>
        <taxon>Ascomycota</taxon>
        <taxon>Taphrinomycotina</taxon>
        <taxon>Taphrinomycetes</taxon>
        <taxon>Taphrinales</taxon>
        <taxon>Protomycetaceae</taxon>
        <taxon>Protomyces</taxon>
    </lineage>
</organism>
<evidence type="ECO:0000313" key="3">
    <source>
        <dbReference type="Proteomes" id="UP000193685"/>
    </source>
</evidence>
<dbReference type="RefSeq" id="XP_040724758.1">
    <property type="nucleotide sequence ID" value="XM_040869445.1"/>
</dbReference>
<feature type="region of interest" description="Disordered" evidence="1">
    <location>
        <begin position="134"/>
        <end position="166"/>
    </location>
</feature>
<feature type="region of interest" description="Disordered" evidence="1">
    <location>
        <begin position="188"/>
        <end position="262"/>
    </location>
</feature>
<feature type="compositionally biased region" description="Basic residues" evidence="1">
    <location>
        <begin position="214"/>
        <end position="223"/>
    </location>
</feature>
<feature type="compositionally biased region" description="Basic residues" evidence="1">
    <location>
        <begin position="247"/>
        <end position="262"/>
    </location>
</feature>
<proteinExistence type="predicted"/>
<reference evidence="2 3" key="1">
    <citation type="submission" date="2016-07" db="EMBL/GenBank/DDBJ databases">
        <title>Pervasive Adenine N6-methylation of Active Genes in Fungi.</title>
        <authorList>
            <consortium name="DOE Joint Genome Institute"/>
            <person name="Mondo S.J."/>
            <person name="Dannebaum R.O."/>
            <person name="Kuo R.C."/>
            <person name="Labutti K."/>
            <person name="Haridas S."/>
            <person name="Kuo A."/>
            <person name="Salamov A."/>
            <person name="Ahrendt S.R."/>
            <person name="Lipzen A."/>
            <person name="Sullivan W."/>
            <person name="Andreopoulos W.B."/>
            <person name="Clum A."/>
            <person name="Lindquist E."/>
            <person name="Daum C."/>
            <person name="Ramamoorthy G.K."/>
            <person name="Gryganskyi A."/>
            <person name="Culley D."/>
            <person name="Magnuson J.K."/>
            <person name="James T.Y."/>
            <person name="O'Malley M.A."/>
            <person name="Stajich J.E."/>
            <person name="Spatafora J.W."/>
            <person name="Visel A."/>
            <person name="Grigoriev I.V."/>
        </authorList>
    </citation>
    <scope>NUCLEOTIDE SEQUENCE [LARGE SCALE GENOMIC DNA]</scope>
    <source>
        <strain evidence="2 3">12-1054</strain>
    </source>
</reference>
<protein>
    <submittedName>
        <fullName evidence="2">Uncharacterized protein</fullName>
    </submittedName>
</protein>
<dbReference type="Proteomes" id="UP000193685">
    <property type="component" value="Unassembled WGS sequence"/>
</dbReference>
<name>A0A1Y2FBT7_PROLT</name>
<gene>
    <name evidence="2" type="ORF">BCR37DRAFT_380200</name>
</gene>
<evidence type="ECO:0000313" key="2">
    <source>
        <dbReference type="EMBL" id="ORY81382.1"/>
    </source>
</evidence>
<dbReference type="AlphaFoldDB" id="A0A1Y2FBT7"/>
<evidence type="ECO:0000256" key="1">
    <source>
        <dbReference type="SAM" id="MobiDB-lite"/>
    </source>
</evidence>
<feature type="compositionally biased region" description="Low complexity" evidence="1">
    <location>
        <begin position="236"/>
        <end position="246"/>
    </location>
</feature>
<sequence length="262" mass="29106">MPAVMFKETEQFSIAQYCIVRTSHGVSRTDSPSTKTLRLAMGLWPRTPLRDATWNNITAHARYLIDTHQIVVDAQGKTVTWRHRNVGKLQTVIHKLEKAFPVLGRAHGHWIALTIYQHHAKVVNEAKRKAKVYRETTTAASSQDDDNSHEHDVAHGVSSARVDNENTRCETPASIFSEDNILQLTSSQHNRQANKIAHVSKKSSKDRSTSSSRKSGRTSKLSRRAQDAEQGSAIMTKAKTAASQAKTAHKSAKKAKKAAARL</sequence>